<protein>
    <submittedName>
        <fullName evidence="1">Uncharacterized protein</fullName>
    </submittedName>
</protein>
<evidence type="ECO:0000313" key="2">
    <source>
        <dbReference type="Proteomes" id="UP000242313"/>
    </source>
</evidence>
<dbReference type="Proteomes" id="UP000242313">
    <property type="component" value="Unassembled WGS sequence"/>
</dbReference>
<comment type="caution">
    <text evidence="1">The sequence shown here is derived from an EMBL/GenBank/DDBJ whole genome shotgun (WGS) entry which is preliminary data.</text>
</comment>
<accession>A0A395R7H2</accession>
<accession>A0A2A3MKA9</accession>
<gene>
    <name evidence="1" type="ORF">CNQ84_05610</name>
</gene>
<proteinExistence type="predicted"/>
<keyword evidence="2" id="KW-1185">Reference proteome</keyword>
<organism evidence="1 2">
    <name type="scientific">Pseudomonas abyssi</name>
    <dbReference type="NCBI Taxonomy" id="170540"/>
    <lineage>
        <taxon>Bacteria</taxon>
        <taxon>Pseudomonadati</taxon>
        <taxon>Pseudomonadota</taxon>
        <taxon>Gammaproteobacteria</taxon>
        <taxon>Pseudomonadales</taxon>
        <taxon>Pseudomonadaceae</taxon>
        <taxon>Pseudomonas</taxon>
    </lineage>
</organism>
<name>A0A2A3MKA9_9PSED</name>
<dbReference type="EMBL" id="NTMR01000005">
    <property type="protein sequence ID" value="PBK05259.1"/>
    <property type="molecule type" value="Genomic_DNA"/>
</dbReference>
<reference evidence="1 2" key="1">
    <citation type="submission" date="2017-09" db="EMBL/GenBank/DDBJ databases">
        <title>Pseudomonas abyssi sp. nov. isolated from Abyssopelagic Water.</title>
        <authorList>
            <person name="Wei Y."/>
        </authorList>
    </citation>
    <scope>NUCLEOTIDE SEQUENCE [LARGE SCALE GENOMIC DNA]</scope>
    <source>
        <strain evidence="1 2">MT5</strain>
    </source>
</reference>
<evidence type="ECO:0000313" key="1">
    <source>
        <dbReference type="EMBL" id="PBK05259.1"/>
    </source>
</evidence>
<sequence>MTDLEHLSTQELKAILDETEQRIHEIRAELDEREADAQHALVDSIELSPEWTPVKWGQVKVFFQLVLDELRSKKP</sequence>
<dbReference type="AlphaFoldDB" id="A0A2A3MKA9"/>
<dbReference type="RefSeq" id="WP_096003923.1">
    <property type="nucleotide sequence ID" value="NZ_JBLWUL010000007.1"/>
</dbReference>